<evidence type="ECO:0000313" key="3">
    <source>
        <dbReference type="Proteomes" id="UP001589575"/>
    </source>
</evidence>
<evidence type="ECO:0000313" key="1">
    <source>
        <dbReference type="EMBL" id="MFB9075240.1"/>
    </source>
</evidence>
<evidence type="ECO:0000313" key="2">
    <source>
        <dbReference type="EMBL" id="MFB9075700.1"/>
    </source>
</evidence>
<sequence>MGPWRSVRTLSMRQPTGPLGHYGVCVRANHSRFFQPTCGSARR</sequence>
<organism evidence="2 3">
    <name type="scientific">Citricoccus parietis</name>
    <dbReference type="NCBI Taxonomy" id="592307"/>
    <lineage>
        <taxon>Bacteria</taxon>
        <taxon>Bacillati</taxon>
        <taxon>Actinomycetota</taxon>
        <taxon>Actinomycetes</taxon>
        <taxon>Micrococcales</taxon>
        <taxon>Micrococcaceae</taxon>
        <taxon>Citricoccus</taxon>
    </lineage>
</organism>
<protein>
    <submittedName>
        <fullName evidence="2">Uncharacterized protein</fullName>
    </submittedName>
</protein>
<proteinExistence type="predicted"/>
<accession>A0ABV5G9R3</accession>
<dbReference type="EMBL" id="JBHMFI010000023">
    <property type="protein sequence ID" value="MFB9075240.1"/>
    <property type="molecule type" value="Genomic_DNA"/>
</dbReference>
<comment type="caution">
    <text evidence="2">The sequence shown here is derived from an EMBL/GenBank/DDBJ whole genome shotgun (WGS) entry which is preliminary data.</text>
</comment>
<reference evidence="2 3" key="1">
    <citation type="submission" date="2024-09" db="EMBL/GenBank/DDBJ databases">
        <authorList>
            <person name="Sun Q."/>
            <person name="Mori K."/>
        </authorList>
    </citation>
    <scope>NUCLEOTIDE SEQUENCE [LARGE SCALE GENOMIC DNA]</scope>
    <source>
        <strain evidence="2 3">CCM 7609</strain>
    </source>
</reference>
<dbReference type="Proteomes" id="UP001589575">
    <property type="component" value="Unassembled WGS sequence"/>
</dbReference>
<name>A0ABV5G9R3_9MICC</name>
<keyword evidence="3" id="KW-1185">Reference proteome</keyword>
<dbReference type="EMBL" id="JBHMFI010000023">
    <property type="protein sequence ID" value="MFB9075700.1"/>
    <property type="molecule type" value="Genomic_DNA"/>
</dbReference>
<gene>
    <name evidence="1" type="ORF">ACFFX0_30335</name>
    <name evidence="2" type="ORF">ACFFX0_32860</name>
</gene>